<dbReference type="EMBL" id="MU864508">
    <property type="protein sequence ID" value="KAK4184043.1"/>
    <property type="molecule type" value="Genomic_DNA"/>
</dbReference>
<evidence type="ECO:0000313" key="2">
    <source>
        <dbReference type="EMBL" id="KAK4184043.1"/>
    </source>
</evidence>
<dbReference type="Proteomes" id="UP001302126">
    <property type="component" value="Unassembled WGS sequence"/>
</dbReference>
<reference evidence="2" key="1">
    <citation type="journal article" date="2023" name="Mol. Phylogenet. Evol.">
        <title>Genome-scale phylogeny and comparative genomics of the fungal order Sordariales.</title>
        <authorList>
            <person name="Hensen N."/>
            <person name="Bonometti L."/>
            <person name="Westerberg I."/>
            <person name="Brannstrom I.O."/>
            <person name="Guillou S."/>
            <person name="Cros-Aarteil S."/>
            <person name="Calhoun S."/>
            <person name="Haridas S."/>
            <person name="Kuo A."/>
            <person name="Mondo S."/>
            <person name="Pangilinan J."/>
            <person name="Riley R."/>
            <person name="LaButti K."/>
            <person name="Andreopoulos B."/>
            <person name="Lipzen A."/>
            <person name="Chen C."/>
            <person name="Yan M."/>
            <person name="Daum C."/>
            <person name="Ng V."/>
            <person name="Clum A."/>
            <person name="Steindorff A."/>
            <person name="Ohm R.A."/>
            <person name="Martin F."/>
            <person name="Silar P."/>
            <person name="Natvig D.O."/>
            <person name="Lalanne C."/>
            <person name="Gautier V."/>
            <person name="Ament-Velasquez S.L."/>
            <person name="Kruys A."/>
            <person name="Hutchinson M.I."/>
            <person name="Powell A.J."/>
            <person name="Barry K."/>
            <person name="Miller A.N."/>
            <person name="Grigoriev I.V."/>
            <person name="Debuchy R."/>
            <person name="Gladieux P."/>
            <person name="Hiltunen Thoren M."/>
            <person name="Johannesson H."/>
        </authorList>
    </citation>
    <scope>NUCLEOTIDE SEQUENCE</scope>
    <source>
        <strain evidence="2">PSN309</strain>
    </source>
</reference>
<keyword evidence="1" id="KW-0732">Signal</keyword>
<evidence type="ECO:0000256" key="1">
    <source>
        <dbReference type="SAM" id="SignalP"/>
    </source>
</evidence>
<keyword evidence="3" id="KW-1185">Reference proteome</keyword>
<organism evidence="2 3">
    <name type="scientific">Podospora australis</name>
    <dbReference type="NCBI Taxonomy" id="1536484"/>
    <lineage>
        <taxon>Eukaryota</taxon>
        <taxon>Fungi</taxon>
        <taxon>Dikarya</taxon>
        <taxon>Ascomycota</taxon>
        <taxon>Pezizomycotina</taxon>
        <taxon>Sordariomycetes</taxon>
        <taxon>Sordariomycetidae</taxon>
        <taxon>Sordariales</taxon>
        <taxon>Podosporaceae</taxon>
        <taxon>Podospora</taxon>
    </lineage>
</organism>
<sequence length="176" mass="19236">MLQVLFALAALLPLATTLPAFALHYAVPLSLKAMVDDGDCTLPAAYTVRGIQEVIMNYNSAKPTVSLTFSYDDASTSLHTFCQYNSTSVNVGPPGLTARWACDNPTVQFIYELEDSKLTLIERACPEENLTRHFEASDSIPLKDNLRCSLQGANIVCSTDPTSYSKNFSSLQPSPY</sequence>
<accession>A0AAN7AEB1</accession>
<evidence type="ECO:0008006" key="4">
    <source>
        <dbReference type="Google" id="ProtNLM"/>
    </source>
</evidence>
<comment type="caution">
    <text evidence="2">The sequence shown here is derived from an EMBL/GenBank/DDBJ whole genome shotgun (WGS) entry which is preliminary data.</text>
</comment>
<proteinExistence type="predicted"/>
<reference evidence="2" key="2">
    <citation type="submission" date="2023-05" db="EMBL/GenBank/DDBJ databases">
        <authorList>
            <consortium name="Lawrence Berkeley National Laboratory"/>
            <person name="Steindorff A."/>
            <person name="Hensen N."/>
            <person name="Bonometti L."/>
            <person name="Westerberg I."/>
            <person name="Brannstrom I.O."/>
            <person name="Guillou S."/>
            <person name="Cros-Aarteil S."/>
            <person name="Calhoun S."/>
            <person name="Haridas S."/>
            <person name="Kuo A."/>
            <person name="Mondo S."/>
            <person name="Pangilinan J."/>
            <person name="Riley R."/>
            <person name="Labutti K."/>
            <person name="Andreopoulos B."/>
            <person name="Lipzen A."/>
            <person name="Chen C."/>
            <person name="Yanf M."/>
            <person name="Daum C."/>
            <person name="Ng V."/>
            <person name="Clum A."/>
            <person name="Ohm R."/>
            <person name="Martin F."/>
            <person name="Silar P."/>
            <person name="Natvig D."/>
            <person name="Lalanne C."/>
            <person name="Gautier V."/>
            <person name="Ament-Velasquez S.L."/>
            <person name="Kruys A."/>
            <person name="Hutchinson M.I."/>
            <person name="Powell A.J."/>
            <person name="Barry K."/>
            <person name="Miller A.N."/>
            <person name="Grigoriev I.V."/>
            <person name="Debuchy R."/>
            <person name="Gladieux P."/>
            <person name="Thoren M.H."/>
            <person name="Johannesson H."/>
        </authorList>
    </citation>
    <scope>NUCLEOTIDE SEQUENCE</scope>
    <source>
        <strain evidence="2">PSN309</strain>
    </source>
</reference>
<feature type="chain" id="PRO_5043009957" description="AA1-like domain-containing protein" evidence="1">
    <location>
        <begin position="23"/>
        <end position="176"/>
    </location>
</feature>
<feature type="signal peptide" evidence="1">
    <location>
        <begin position="1"/>
        <end position="22"/>
    </location>
</feature>
<gene>
    <name evidence="2" type="ORF">QBC35DRAFT_69041</name>
</gene>
<dbReference type="AlphaFoldDB" id="A0AAN7AEB1"/>
<evidence type="ECO:0000313" key="3">
    <source>
        <dbReference type="Proteomes" id="UP001302126"/>
    </source>
</evidence>
<name>A0AAN7AEB1_9PEZI</name>
<protein>
    <recommendedName>
        <fullName evidence="4">AA1-like domain-containing protein</fullName>
    </recommendedName>
</protein>